<gene>
    <name evidence="5" type="primary">CYP2J2_3</name>
    <name evidence="5" type="ORF">AVEN_119925_1</name>
</gene>
<dbReference type="InterPro" id="IPR050182">
    <property type="entry name" value="Cytochrome_P450_fam2"/>
</dbReference>
<dbReference type="Pfam" id="PF00067">
    <property type="entry name" value="p450"/>
    <property type="match status" value="1"/>
</dbReference>
<keyword evidence="3" id="KW-0408">Iron</keyword>
<dbReference type="SUPFAM" id="SSF48264">
    <property type="entry name" value="Cytochrome P450"/>
    <property type="match status" value="1"/>
</dbReference>
<dbReference type="GO" id="GO:0005737">
    <property type="term" value="C:cytoplasm"/>
    <property type="evidence" value="ECO:0007669"/>
    <property type="project" value="TreeGrafter"/>
</dbReference>
<dbReference type="PRINTS" id="PR00463">
    <property type="entry name" value="EP450I"/>
</dbReference>
<comment type="similarity">
    <text evidence="1">Belongs to the cytochrome P450 family.</text>
</comment>
<feature type="non-terminal residue" evidence="5">
    <location>
        <position position="242"/>
    </location>
</feature>
<dbReference type="OrthoDB" id="6429031at2759"/>
<proteinExistence type="inferred from homology"/>
<dbReference type="PANTHER" id="PTHR24300:SF375">
    <property type="entry name" value="CYTOCHROME P450 FAMILY"/>
    <property type="match status" value="1"/>
</dbReference>
<evidence type="ECO:0000313" key="6">
    <source>
        <dbReference type="Proteomes" id="UP000499080"/>
    </source>
</evidence>
<dbReference type="GO" id="GO:0016712">
    <property type="term" value="F:oxidoreductase activity, acting on paired donors, with incorporation or reduction of molecular oxygen, reduced flavin or flavoprotein as one donor, and incorporation of one atom of oxygen"/>
    <property type="evidence" value="ECO:0007669"/>
    <property type="project" value="TreeGrafter"/>
</dbReference>
<evidence type="ECO:0000256" key="2">
    <source>
        <dbReference type="ARBA" id="ARBA00022723"/>
    </source>
</evidence>
<evidence type="ECO:0000256" key="1">
    <source>
        <dbReference type="ARBA" id="ARBA00010617"/>
    </source>
</evidence>
<dbReference type="GO" id="GO:0006082">
    <property type="term" value="P:organic acid metabolic process"/>
    <property type="evidence" value="ECO:0007669"/>
    <property type="project" value="TreeGrafter"/>
</dbReference>
<dbReference type="PANTHER" id="PTHR24300">
    <property type="entry name" value="CYTOCHROME P450 508A4-RELATED"/>
    <property type="match status" value="1"/>
</dbReference>
<dbReference type="InterPro" id="IPR001128">
    <property type="entry name" value="Cyt_P450"/>
</dbReference>
<evidence type="ECO:0000256" key="3">
    <source>
        <dbReference type="ARBA" id="ARBA00023004"/>
    </source>
</evidence>
<keyword evidence="4" id="KW-0560">Oxidoreductase</keyword>
<dbReference type="Gene3D" id="1.10.630.10">
    <property type="entry name" value="Cytochrome P450"/>
    <property type="match status" value="1"/>
</dbReference>
<keyword evidence="6" id="KW-1185">Reference proteome</keyword>
<reference evidence="5 6" key="1">
    <citation type="journal article" date="2019" name="Sci. Rep.">
        <title>Orb-weaving spider Araneus ventricosus genome elucidates the spidroin gene catalogue.</title>
        <authorList>
            <person name="Kono N."/>
            <person name="Nakamura H."/>
            <person name="Ohtoshi R."/>
            <person name="Moran D.A.P."/>
            <person name="Shinohara A."/>
            <person name="Yoshida Y."/>
            <person name="Fujiwara M."/>
            <person name="Mori M."/>
            <person name="Tomita M."/>
            <person name="Arakawa K."/>
        </authorList>
    </citation>
    <scope>NUCLEOTIDE SEQUENCE [LARGE SCALE GENOMIC DNA]</scope>
</reference>
<keyword evidence="4" id="KW-0503">Monooxygenase</keyword>
<accession>A0A4Y2I0G9</accession>
<dbReference type="GO" id="GO:0006805">
    <property type="term" value="P:xenobiotic metabolic process"/>
    <property type="evidence" value="ECO:0007669"/>
    <property type="project" value="TreeGrafter"/>
</dbReference>
<dbReference type="GO" id="GO:0020037">
    <property type="term" value="F:heme binding"/>
    <property type="evidence" value="ECO:0007669"/>
    <property type="project" value="InterPro"/>
</dbReference>
<name>A0A4Y2I0G9_ARAVE</name>
<dbReference type="AlphaFoldDB" id="A0A4Y2I0G9"/>
<sequence length="242" mass="27770">MDGLTLIIVALLIVLVSIWHLKGKSSRKDLPGPFAFPIIGSLHLMSKKPYIKLTELSRKYGPLYRIRLGGINIVIITDFEIMKEAFSKDALMGRPDLPFELSEETIRTGALNDMPWKEQRRFSLHMLRDLGFGKTKMEEHIKEEIIELLQRISECNGEPVKHSYLLAPSMSNNISSLVFGKRLKYDDPERQNLDRIIRGVASLIGATSWQIFFPWIGAFMRKFKLGSNGQLVKFLTEMKEFI</sequence>
<evidence type="ECO:0000313" key="5">
    <source>
        <dbReference type="EMBL" id="GBM71201.1"/>
    </source>
</evidence>
<dbReference type="InterPro" id="IPR036396">
    <property type="entry name" value="Cyt_P450_sf"/>
</dbReference>
<dbReference type="Proteomes" id="UP000499080">
    <property type="component" value="Unassembled WGS sequence"/>
</dbReference>
<keyword evidence="2" id="KW-0479">Metal-binding</keyword>
<protein>
    <submittedName>
        <fullName evidence="5">Cytochrome P450 2J2</fullName>
    </submittedName>
</protein>
<dbReference type="GO" id="GO:0005506">
    <property type="term" value="F:iron ion binding"/>
    <property type="evidence" value="ECO:0007669"/>
    <property type="project" value="InterPro"/>
</dbReference>
<dbReference type="EMBL" id="BGPR01002299">
    <property type="protein sequence ID" value="GBM71201.1"/>
    <property type="molecule type" value="Genomic_DNA"/>
</dbReference>
<organism evidence="5 6">
    <name type="scientific">Araneus ventricosus</name>
    <name type="common">Orbweaver spider</name>
    <name type="synonym">Epeira ventricosa</name>
    <dbReference type="NCBI Taxonomy" id="182803"/>
    <lineage>
        <taxon>Eukaryota</taxon>
        <taxon>Metazoa</taxon>
        <taxon>Ecdysozoa</taxon>
        <taxon>Arthropoda</taxon>
        <taxon>Chelicerata</taxon>
        <taxon>Arachnida</taxon>
        <taxon>Araneae</taxon>
        <taxon>Araneomorphae</taxon>
        <taxon>Entelegynae</taxon>
        <taxon>Araneoidea</taxon>
        <taxon>Araneidae</taxon>
        <taxon>Araneus</taxon>
    </lineage>
</organism>
<comment type="caution">
    <text evidence="5">The sequence shown here is derived from an EMBL/GenBank/DDBJ whole genome shotgun (WGS) entry which is preliminary data.</text>
</comment>
<dbReference type="InterPro" id="IPR002401">
    <property type="entry name" value="Cyt_P450_E_grp-I"/>
</dbReference>
<evidence type="ECO:0000256" key="4">
    <source>
        <dbReference type="ARBA" id="ARBA00023033"/>
    </source>
</evidence>